<proteinExistence type="predicted"/>
<protein>
    <recommendedName>
        <fullName evidence="2">lysozyme</fullName>
        <ecNumber evidence="2">3.2.1.17</ecNumber>
    </recommendedName>
</protein>
<feature type="disulfide bond" evidence="7">
    <location>
        <begin position="126"/>
        <end position="131"/>
    </location>
</feature>
<evidence type="ECO:0000313" key="9">
    <source>
        <dbReference type="Proteomes" id="UP000504606"/>
    </source>
</evidence>
<dbReference type="GeneID" id="113202584"/>
<dbReference type="GO" id="GO:0031640">
    <property type="term" value="P:killing of cells of another organism"/>
    <property type="evidence" value="ECO:0007669"/>
    <property type="project" value="UniProtKB-KW"/>
</dbReference>
<keyword evidence="9" id="KW-1185">Reference proteome</keyword>
<dbReference type="Proteomes" id="UP000504606">
    <property type="component" value="Unplaced"/>
</dbReference>
<dbReference type="EC" id="3.2.1.17" evidence="2"/>
<evidence type="ECO:0000256" key="2">
    <source>
        <dbReference type="ARBA" id="ARBA00012732"/>
    </source>
</evidence>
<reference evidence="10" key="1">
    <citation type="submission" date="2025-08" db="UniProtKB">
        <authorList>
            <consortium name="RefSeq"/>
        </authorList>
    </citation>
    <scope>IDENTIFICATION</scope>
    <source>
        <tissue evidence="10">Whole organism</tissue>
    </source>
</reference>
<comment type="catalytic activity">
    <reaction evidence="1">
        <text>Hydrolysis of (1-&gt;4)-beta-linkages between N-acetylmuramic acid and N-acetyl-D-glucosamine residues in a peptidoglycan and between N-acetyl-D-glucosamine residues in chitodextrins.</text>
        <dbReference type="EC" id="3.2.1.17"/>
    </reaction>
</comment>
<evidence type="ECO:0000256" key="5">
    <source>
        <dbReference type="ARBA" id="ARBA00022801"/>
    </source>
</evidence>
<organism evidence="9 10">
    <name type="scientific">Frankliniella occidentalis</name>
    <name type="common">Western flower thrips</name>
    <name type="synonym">Euthrips occidentalis</name>
    <dbReference type="NCBI Taxonomy" id="133901"/>
    <lineage>
        <taxon>Eukaryota</taxon>
        <taxon>Metazoa</taxon>
        <taxon>Ecdysozoa</taxon>
        <taxon>Arthropoda</taxon>
        <taxon>Hexapoda</taxon>
        <taxon>Insecta</taxon>
        <taxon>Pterygota</taxon>
        <taxon>Neoptera</taxon>
        <taxon>Paraneoptera</taxon>
        <taxon>Thysanoptera</taxon>
        <taxon>Terebrantia</taxon>
        <taxon>Thripoidea</taxon>
        <taxon>Thripidae</taxon>
        <taxon>Frankliniella</taxon>
    </lineage>
</organism>
<dbReference type="PANTHER" id="PTHR11195:SF22">
    <property type="entry name" value="LYSOZYME"/>
    <property type="match status" value="1"/>
</dbReference>
<dbReference type="GO" id="GO:0003796">
    <property type="term" value="F:lysozyme activity"/>
    <property type="evidence" value="ECO:0007669"/>
    <property type="project" value="UniProtKB-EC"/>
</dbReference>
<dbReference type="FunFam" id="1.10.530.10:FF:000019">
    <property type="entry name" value="lysozyme"/>
    <property type="match status" value="1"/>
</dbReference>
<dbReference type="GO" id="GO:0042742">
    <property type="term" value="P:defense response to bacterium"/>
    <property type="evidence" value="ECO:0007669"/>
    <property type="project" value="UniProtKB-KW"/>
</dbReference>
<feature type="disulfide bond" evidence="7">
    <location>
        <begin position="163"/>
        <end position="169"/>
    </location>
</feature>
<gene>
    <name evidence="10" type="primary">LOC113202584</name>
</gene>
<feature type="signal peptide" evidence="8">
    <location>
        <begin position="1"/>
        <end position="29"/>
    </location>
</feature>
<keyword evidence="7" id="KW-1015">Disulfide bond</keyword>
<evidence type="ECO:0000313" key="10">
    <source>
        <dbReference type="RefSeq" id="XP_052123580.1"/>
    </source>
</evidence>
<dbReference type="AlphaFoldDB" id="A0A9C6TZZ1"/>
<evidence type="ECO:0000256" key="1">
    <source>
        <dbReference type="ARBA" id="ARBA00000632"/>
    </source>
</evidence>
<accession>A0A9C6TZZ1</accession>
<feature type="disulfide bond" evidence="7">
    <location>
        <begin position="114"/>
        <end position="120"/>
    </location>
</feature>
<evidence type="ECO:0000256" key="7">
    <source>
        <dbReference type="PIRSR" id="PIRSR608597-3"/>
    </source>
</evidence>
<dbReference type="KEGG" id="foc:113202584"/>
<evidence type="ECO:0000256" key="6">
    <source>
        <dbReference type="ARBA" id="ARBA00023295"/>
    </source>
</evidence>
<dbReference type="RefSeq" id="XP_052123580.1">
    <property type="nucleotide sequence ID" value="XM_052267620.1"/>
</dbReference>
<keyword evidence="4" id="KW-0081">Bacteriolytic enzyme</keyword>
<name>A0A9C6TZZ1_FRAOC</name>
<feature type="disulfide bond" evidence="7">
    <location>
        <begin position="109"/>
        <end position="193"/>
    </location>
</feature>
<dbReference type="PANTHER" id="PTHR11195">
    <property type="entry name" value="DESTABILASE-RELATED"/>
    <property type="match status" value="1"/>
</dbReference>
<dbReference type="OrthoDB" id="6337871at2759"/>
<sequence length="235" mass="25696">FAFFAEVFVSNLNAACLRCLCFSITGCNATVGCSKGYCGPFYISRVYWADAGKPVFPEDDPERAGAYQDCAREYNCAANIVTNYMSRFGRVRVCFSGQQQYAPPVSEICLGCICEAVSNCNQSLRCTGDVCGVFRITWPYWADAGKPVLAQDKPEDDGAYARCANEPYCAARAVQGYMAKYAQDCTGDGVVDCYDYAALHRLGGYGCRGNLDQAFQDKFSRCMVQVAQLNGGQVN</sequence>
<evidence type="ECO:0000256" key="4">
    <source>
        <dbReference type="ARBA" id="ARBA00022638"/>
    </source>
</evidence>
<keyword evidence="6" id="KW-0326">Glycosidase</keyword>
<dbReference type="Gene3D" id="1.10.530.10">
    <property type="match status" value="2"/>
</dbReference>
<dbReference type="CDD" id="cd16890">
    <property type="entry name" value="lyz_i"/>
    <property type="match status" value="1"/>
</dbReference>
<evidence type="ECO:0000256" key="8">
    <source>
        <dbReference type="SAM" id="SignalP"/>
    </source>
</evidence>
<keyword evidence="3" id="KW-0929">Antimicrobial</keyword>
<dbReference type="Pfam" id="PF05497">
    <property type="entry name" value="Destabilase"/>
    <property type="match status" value="2"/>
</dbReference>
<keyword evidence="8" id="KW-0732">Signal</keyword>
<evidence type="ECO:0000256" key="3">
    <source>
        <dbReference type="ARBA" id="ARBA00022529"/>
    </source>
</evidence>
<feature type="chain" id="PRO_5038994765" description="lysozyme" evidence="8">
    <location>
        <begin position="30"/>
        <end position="235"/>
    </location>
</feature>
<keyword evidence="5" id="KW-0378">Hydrolase</keyword>
<feature type="non-terminal residue" evidence="10">
    <location>
        <position position="1"/>
    </location>
</feature>
<dbReference type="PROSITE" id="PS51909">
    <property type="entry name" value="LYSOZYME_I"/>
    <property type="match status" value="2"/>
</dbReference>
<dbReference type="InterPro" id="IPR008597">
    <property type="entry name" value="Invert_lysozyme"/>
</dbReference>